<dbReference type="GeneID" id="14905953"/>
<gene>
    <name evidence="5" type="ORF">IMG5_147730</name>
</gene>
<organism evidence="5 6">
    <name type="scientific">Ichthyophthirius multifiliis</name>
    <name type="common">White spot disease agent</name>
    <name type="synonym">Ich</name>
    <dbReference type="NCBI Taxonomy" id="5932"/>
    <lineage>
        <taxon>Eukaryota</taxon>
        <taxon>Sar</taxon>
        <taxon>Alveolata</taxon>
        <taxon>Ciliophora</taxon>
        <taxon>Intramacronucleata</taxon>
        <taxon>Oligohymenophorea</taxon>
        <taxon>Hymenostomatida</taxon>
        <taxon>Ophryoglenina</taxon>
        <taxon>Ichthyophthirius</taxon>
    </lineage>
</organism>
<evidence type="ECO:0000256" key="2">
    <source>
        <dbReference type="ARBA" id="ARBA00022540"/>
    </source>
</evidence>
<dbReference type="AlphaFoldDB" id="G0QY70"/>
<dbReference type="eggNOG" id="ENOG502R2PT">
    <property type="taxonomic scope" value="Eukaryota"/>
</dbReference>
<name>G0QY70_ICHMU</name>
<dbReference type="Proteomes" id="UP000008983">
    <property type="component" value="Unassembled WGS sequence"/>
</dbReference>
<evidence type="ECO:0000313" key="5">
    <source>
        <dbReference type="EMBL" id="EGR29844.1"/>
    </source>
</evidence>
<keyword evidence="2" id="KW-0396">Initiation factor</keyword>
<accession>G0QY70</accession>
<dbReference type="OMA" id="ANHEFNE"/>
<protein>
    <recommendedName>
        <fullName evidence="7">Eukaryotic translation initiation factor 3 30 kDa subunit</fullName>
    </recommendedName>
</protein>
<evidence type="ECO:0008006" key="7">
    <source>
        <dbReference type="Google" id="ProtNLM"/>
    </source>
</evidence>
<dbReference type="InterPro" id="IPR013906">
    <property type="entry name" value="eIF3j"/>
</dbReference>
<dbReference type="PANTHER" id="PTHR21681:SF0">
    <property type="entry name" value="EUKARYOTIC TRANSLATION INITIATION FACTOR 3 SUBUNIT J"/>
    <property type="match status" value="1"/>
</dbReference>
<feature type="region of interest" description="Disordered" evidence="4">
    <location>
        <begin position="27"/>
        <end position="75"/>
    </location>
</feature>
<dbReference type="PANTHER" id="PTHR21681">
    <property type="entry name" value="EUKARYOTIC TRANSLATION INITIATION FACTOR 3 SUBUNIT J"/>
    <property type="match status" value="1"/>
</dbReference>
<keyword evidence="1" id="KW-0963">Cytoplasm</keyword>
<dbReference type="RefSeq" id="XP_004031080.1">
    <property type="nucleotide sequence ID" value="XM_004031032.1"/>
</dbReference>
<dbReference type="GO" id="GO:0005852">
    <property type="term" value="C:eukaryotic translation initiation factor 3 complex"/>
    <property type="evidence" value="ECO:0007669"/>
    <property type="project" value="InterPro"/>
</dbReference>
<evidence type="ECO:0000256" key="1">
    <source>
        <dbReference type="ARBA" id="ARBA00022490"/>
    </source>
</evidence>
<dbReference type="Gene3D" id="1.10.246.60">
    <property type="entry name" value="Eukaryotic translation initiation factor 3 like domains"/>
    <property type="match status" value="1"/>
</dbReference>
<evidence type="ECO:0000256" key="3">
    <source>
        <dbReference type="ARBA" id="ARBA00022917"/>
    </source>
</evidence>
<dbReference type="Pfam" id="PF08597">
    <property type="entry name" value="eIF3_subunit"/>
    <property type="match status" value="1"/>
</dbReference>
<dbReference type="InParanoid" id="G0QY70"/>
<feature type="region of interest" description="Disordered" evidence="4">
    <location>
        <begin position="198"/>
        <end position="223"/>
    </location>
</feature>
<feature type="compositionally biased region" description="Polar residues" evidence="4">
    <location>
        <begin position="58"/>
        <end position="71"/>
    </location>
</feature>
<reference evidence="5 6" key="1">
    <citation type="submission" date="2011-07" db="EMBL/GenBank/DDBJ databases">
        <authorList>
            <person name="Coyne R."/>
            <person name="Brami D."/>
            <person name="Johnson J."/>
            <person name="Hostetler J."/>
            <person name="Hannick L."/>
            <person name="Clark T."/>
            <person name="Cassidy-Hanley D."/>
            <person name="Inman J."/>
        </authorList>
    </citation>
    <scope>NUCLEOTIDE SEQUENCE [LARGE SCALE GENOMIC DNA]</scope>
    <source>
        <strain evidence="5 6">G5</strain>
    </source>
</reference>
<proteinExistence type="predicted"/>
<keyword evidence="3" id="KW-0648">Protein biosynthesis</keyword>
<keyword evidence="6" id="KW-1185">Reference proteome</keyword>
<feature type="compositionally biased region" description="Basic and acidic residues" evidence="4">
    <location>
        <begin position="41"/>
        <end position="53"/>
    </location>
</feature>
<evidence type="ECO:0000256" key="4">
    <source>
        <dbReference type="SAM" id="MobiDB-lite"/>
    </source>
</evidence>
<dbReference type="EMBL" id="GL984102">
    <property type="protein sequence ID" value="EGR29844.1"/>
    <property type="molecule type" value="Genomic_DNA"/>
</dbReference>
<dbReference type="GO" id="GO:0003743">
    <property type="term" value="F:translation initiation factor activity"/>
    <property type="evidence" value="ECO:0007669"/>
    <property type="project" value="UniProtKB-KW"/>
</dbReference>
<dbReference type="InterPro" id="IPR023194">
    <property type="entry name" value="eIF3-like_dom_sf"/>
</dbReference>
<sequence>MEDWEALDQVDVSEIKVPVKVEDAVFAKKEEKPAQPQQQQKEGKNETQQEKKKAFTGKTIQSNDLFNQPDNSKTKTKLLEKKNNSQAIKDLFEGAISEHAQALDNIQLKNIQEFELFGQLLGNKLSDPDYYLIHVEKFFESFLDGIYDKLTSKEFQAISTKVNVLLTKKQKEEKTGPKKVKAKGPTVVASKNKIAKNLEARGSDESSQDDYNYKANFNEDDFM</sequence>
<evidence type="ECO:0000313" key="6">
    <source>
        <dbReference type="Proteomes" id="UP000008983"/>
    </source>
</evidence>